<evidence type="ECO:0000313" key="2">
    <source>
        <dbReference type="EMBL" id="RJE89232.1"/>
    </source>
</evidence>
<keyword evidence="1" id="KW-0812">Transmembrane</keyword>
<dbReference type="EMBL" id="QZCG01000001">
    <property type="protein sequence ID" value="RJE89232.1"/>
    <property type="molecule type" value="Genomic_DNA"/>
</dbReference>
<evidence type="ECO:0000256" key="1">
    <source>
        <dbReference type="SAM" id="Phobius"/>
    </source>
</evidence>
<dbReference type="AlphaFoldDB" id="A0A418T7Q2"/>
<keyword evidence="1" id="KW-0472">Membrane</keyword>
<sequence length="220" mass="23983">MDMTCGLRQEEAADSGCCGMVFLYDLTLPEILRRILALLIHAGMQGGILAMVLTLMGDPRPRESGRFSFNPFRHVLLSGIFLGIAFRMSWIEPMPFAPANDRMTRLRPLLAVLLSFALLLAFVPLLDLARAPLHAALPRTMGYMTLASIDTLQFMLAGSVMLGLLPLPGLLVGTALPSIFPAIAKRYCKLAPIGMALAAILVILGWFPDVKPVVRALRLV</sequence>
<name>A0A418T7Q2_9RHOB</name>
<feature type="transmembrane region" description="Helical" evidence="1">
    <location>
        <begin position="187"/>
        <end position="207"/>
    </location>
</feature>
<feature type="transmembrane region" description="Helical" evidence="1">
    <location>
        <begin position="35"/>
        <end position="56"/>
    </location>
</feature>
<feature type="transmembrane region" description="Helical" evidence="1">
    <location>
        <begin position="76"/>
        <end position="97"/>
    </location>
</feature>
<proteinExistence type="predicted"/>
<dbReference type="Proteomes" id="UP000284202">
    <property type="component" value="Unassembled WGS sequence"/>
</dbReference>
<organism evidence="2 3">
    <name type="scientific">Paracoccus onubensis</name>
    <dbReference type="NCBI Taxonomy" id="1675788"/>
    <lineage>
        <taxon>Bacteria</taxon>
        <taxon>Pseudomonadati</taxon>
        <taxon>Pseudomonadota</taxon>
        <taxon>Alphaproteobacteria</taxon>
        <taxon>Rhodobacterales</taxon>
        <taxon>Paracoccaceae</taxon>
        <taxon>Paracoccus</taxon>
    </lineage>
</organism>
<feature type="transmembrane region" description="Helical" evidence="1">
    <location>
        <begin position="151"/>
        <end position="175"/>
    </location>
</feature>
<feature type="transmembrane region" description="Helical" evidence="1">
    <location>
        <begin position="109"/>
        <end position="131"/>
    </location>
</feature>
<reference evidence="3" key="1">
    <citation type="submission" date="2018-09" db="EMBL/GenBank/DDBJ databases">
        <title>Acidovorax cavernicola nov. sp. isolated from Gruta de las Maravillas (Aracena, Spain).</title>
        <authorList>
            <person name="Jurado V."/>
            <person name="Gutierrez-Patricio S."/>
            <person name="Gonzalez-Pimentel J.L."/>
            <person name="Miller A.Z."/>
            <person name="Laiz L."/>
            <person name="Saiz-Jimenez C."/>
        </authorList>
    </citation>
    <scope>NUCLEOTIDE SEQUENCE [LARGE SCALE GENOMIC DNA]</scope>
    <source>
        <strain evidence="3">1011MAR3C25</strain>
    </source>
</reference>
<keyword evidence="3" id="KW-1185">Reference proteome</keyword>
<protein>
    <submittedName>
        <fullName evidence="2">Uncharacterized protein</fullName>
    </submittedName>
</protein>
<keyword evidence="1" id="KW-1133">Transmembrane helix</keyword>
<gene>
    <name evidence="2" type="ORF">D3P04_00840</name>
</gene>
<comment type="caution">
    <text evidence="2">The sequence shown here is derived from an EMBL/GenBank/DDBJ whole genome shotgun (WGS) entry which is preliminary data.</text>
</comment>
<evidence type="ECO:0000313" key="3">
    <source>
        <dbReference type="Proteomes" id="UP000284202"/>
    </source>
</evidence>
<accession>A0A418T7Q2</accession>